<dbReference type="Gene3D" id="2.60.40.3800">
    <property type="match status" value="1"/>
</dbReference>
<dbReference type="GO" id="GO:0006508">
    <property type="term" value="P:proteolysis"/>
    <property type="evidence" value="ECO:0007669"/>
    <property type="project" value="InterPro"/>
</dbReference>
<protein>
    <recommendedName>
        <fullName evidence="7">Gingipain domain-containing protein</fullName>
    </recommendedName>
</protein>
<sequence length="791" mass="89014">MKKPIQFLLMILLMVSYSGQAEVSADISTANPQTVYIAQAEPSVDVSDIHRGIKEINRSQHSVQFVGYVEKFIREKVTLAGTDYTRITLPGSVSDAAVGEPNIPAYERMIEIAEDVEITLQIDEQRTQWSPVYSNILIEPVQPPIPDAALPDGTRLDLDREFIKHEAAYASVPKFKPLVEIQRIVKGGGKRFAVLKYRPIRYNPLTQELQIASQVYFELVISTAPLSLRQSLVSPQSDEKQPLIVTQNNAEYLIVTPAEYVDVLVPFVEWKKKLGYRVFVATLEETGSTYDPIKQYVQSAHQTENPLKYLLLIGDHEQLPAQQIVGHPFHDDSENNIPHTWHTDYGYTLLEGEDFIADVAVGRMPADTREQLAVMLQRSMDYQRNPPRDGRFDEALVAGQFQDRGLNSEALDGIAARMFMEDVHRVADFIGPDFDFFIDSEEVPDPFNKGYTVHTALFWEGGLLDHNNQWRNLEYQGWDYLGRLQPPQQIPEVWLRQGEGSDLDISAAINRGVGLVMHRDHGYSDGSGWAHPHYQDAHASELFNAETYPFVFSLNCATGWFDGKDAFAESWLLNANGGVAGFLGAARVSYSGYNDLLHVGLFDTFWEDYEENWTSIIYGQSWRPAVALNRAKERLFVSYGIDDNYAQLTARLFNYLGDPELELRTAPPVEYEVTHPARSRKHKPISFAVTVTNNDIPVKNAEVILSLEDNNPLSQMTDESGVAEFDITPTGHFTVVVNKHNTIPYQNTVTVYEPLPLASPQSSGSGGSTFWGWAVLICLCGAWRHHKPISG</sequence>
<feature type="domain" description="Gingipain" evidence="3">
    <location>
        <begin position="252"/>
        <end position="663"/>
    </location>
</feature>
<organism evidence="5 6">
    <name type="scientific">Vibrio albus</name>
    <dbReference type="NCBI Taxonomy" id="2200953"/>
    <lineage>
        <taxon>Bacteria</taxon>
        <taxon>Pseudomonadati</taxon>
        <taxon>Pseudomonadota</taxon>
        <taxon>Gammaproteobacteria</taxon>
        <taxon>Vibrionales</taxon>
        <taxon>Vibrionaceae</taxon>
        <taxon>Vibrio</taxon>
    </lineage>
</organism>
<evidence type="ECO:0008006" key="7">
    <source>
        <dbReference type="Google" id="ProtNLM"/>
    </source>
</evidence>
<dbReference type="GO" id="GO:0004197">
    <property type="term" value="F:cysteine-type endopeptidase activity"/>
    <property type="evidence" value="ECO:0007669"/>
    <property type="project" value="InterPro"/>
</dbReference>
<feature type="chain" id="PRO_5015650029" description="Gingipain domain-containing protein" evidence="2">
    <location>
        <begin position="22"/>
        <end position="791"/>
    </location>
</feature>
<reference evidence="5 6" key="1">
    <citation type="submission" date="2018-05" db="EMBL/GenBank/DDBJ databases">
        <title>Vibrio limimaris sp. nov., isolated from marine sediment.</title>
        <authorList>
            <person name="Li C.-M."/>
        </authorList>
    </citation>
    <scope>NUCLEOTIDE SEQUENCE [LARGE SCALE GENOMIC DNA]</scope>
    <source>
        <strain evidence="5 6">E4404</strain>
    </source>
</reference>
<evidence type="ECO:0000259" key="4">
    <source>
        <dbReference type="Pfam" id="PF08126"/>
    </source>
</evidence>
<dbReference type="InterPro" id="IPR038490">
    <property type="entry name" value="Gingipain_propep_sf"/>
</dbReference>
<keyword evidence="6" id="KW-1185">Reference proteome</keyword>
<evidence type="ECO:0000256" key="1">
    <source>
        <dbReference type="ARBA" id="ARBA00022729"/>
    </source>
</evidence>
<feature type="signal peptide" evidence="2">
    <location>
        <begin position="1"/>
        <end position="21"/>
    </location>
</feature>
<dbReference type="InterPro" id="IPR029031">
    <property type="entry name" value="Gingipain_N_sf"/>
</dbReference>
<feature type="domain" description="Gingipain propeptide" evidence="4">
    <location>
        <begin position="76"/>
        <end position="218"/>
    </location>
</feature>
<proteinExistence type="predicted"/>
<dbReference type="InterPro" id="IPR001769">
    <property type="entry name" value="Gingipain"/>
</dbReference>
<dbReference type="InterPro" id="IPR029030">
    <property type="entry name" value="Caspase-like_dom_sf"/>
</dbReference>
<evidence type="ECO:0000256" key="2">
    <source>
        <dbReference type="SAM" id="SignalP"/>
    </source>
</evidence>
<evidence type="ECO:0000313" key="6">
    <source>
        <dbReference type="Proteomes" id="UP000245362"/>
    </source>
</evidence>
<dbReference type="OrthoDB" id="9815730at2"/>
<dbReference type="InterPro" id="IPR012600">
    <property type="entry name" value="Propeptide_C25"/>
</dbReference>
<evidence type="ECO:0000259" key="3">
    <source>
        <dbReference type="Pfam" id="PF01364"/>
    </source>
</evidence>
<dbReference type="SUPFAM" id="SSF52129">
    <property type="entry name" value="Caspase-like"/>
    <property type="match status" value="1"/>
</dbReference>
<name>A0A2U3B6T6_9VIBR</name>
<dbReference type="RefSeq" id="WP_109320637.1">
    <property type="nucleotide sequence ID" value="NZ_QFWT01000009.1"/>
</dbReference>
<dbReference type="InterPro" id="IPR013783">
    <property type="entry name" value="Ig-like_fold"/>
</dbReference>
<accession>A0A2U3B6T6</accession>
<dbReference type="Gene3D" id="3.40.50.10390">
    <property type="entry name" value="Gingipain r, domain 1"/>
    <property type="match status" value="1"/>
</dbReference>
<comment type="caution">
    <text evidence="5">The sequence shown here is derived from an EMBL/GenBank/DDBJ whole genome shotgun (WGS) entry which is preliminary data.</text>
</comment>
<keyword evidence="1 2" id="KW-0732">Signal</keyword>
<dbReference type="Proteomes" id="UP000245362">
    <property type="component" value="Unassembled WGS sequence"/>
</dbReference>
<dbReference type="Gene3D" id="3.40.50.1460">
    <property type="match status" value="1"/>
</dbReference>
<dbReference type="Gene3D" id="2.60.40.10">
    <property type="entry name" value="Immunoglobulins"/>
    <property type="match status" value="1"/>
</dbReference>
<gene>
    <name evidence="5" type="ORF">DI392_15720</name>
</gene>
<evidence type="ECO:0000313" key="5">
    <source>
        <dbReference type="EMBL" id="PWI32497.1"/>
    </source>
</evidence>
<dbReference type="EMBL" id="QFWT01000009">
    <property type="protein sequence ID" value="PWI32497.1"/>
    <property type="molecule type" value="Genomic_DNA"/>
</dbReference>
<dbReference type="AlphaFoldDB" id="A0A2U3B6T6"/>
<dbReference type="Pfam" id="PF01364">
    <property type="entry name" value="Peptidase_C25"/>
    <property type="match status" value="1"/>
</dbReference>
<dbReference type="SUPFAM" id="SSF49478">
    <property type="entry name" value="Cna protein B-type domain"/>
    <property type="match status" value="1"/>
</dbReference>
<dbReference type="Pfam" id="PF08126">
    <property type="entry name" value="Propeptide_C25"/>
    <property type="match status" value="1"/>
</dbReference>